<reference evidence="1" key="1">
    <citation type="submission" date="2013-07" db="EMBL/GenBank/DDBJ databases">
        <title>The Genome Sequence of Cryptococcus pinus CBS10737.</title>
        <authorList>
            <consortium name="The Broad Institute Genome Sequencing Platform"/>
            <person name="Cuomo C."/>
            <person name="Litvintseva A."/>
            <person name="Chen Y."/>
            <person name="Heitman J."/>
            <person name="Sun S."/>
            <person name="Springer D."/>
            <person name="Dromer F."/>
            <person name="Young S.K."/>
            <person name="Zeng Q."/>
            <person name="Gargeya S."/>
            <person name="Fitzgerald M."/>
            <person name="Abouelleil A."/>
            <person name="Alvarado L."/>
            <person name="Berlin A.M."/>
            <person name="Chapman S.B."/>
            <person name="Dewar J."/>
            <person name="Goldberg J."/>
            <person name="Griggs A."/>
            <person name="Gujja S."/>
            <person name="Hansen M."/>
            <person name="Howarth C."/>
            <person name="Imamovic A."/>
            <person name="Larimer J."/>
            <person name="McCowan C."/>
            <person name="Murphy C."/>
            <person name="Pearson M."/>
            <person name="Priest M."/>
            <person name="Roberts A."/>
            <person name="Saif S."/>
            <person name="Shea T."/>
            <person name="Sykes S."/>
            <person name="Wortman J."/>
            <person name="Nusbaum C."/>
            <person name="Birren B."/>
        </authorList>
    </citation>
    <scope>NUCLEOTIDE SEQUENCE [LARGE SCALE GENOMIC DNA]</scope>
    <source>
        <strain evidence="1">CBS 10737</strain>
    </source>
</reference>
<reference evidence="1" key="3">
    <citation type="submission" date="2016-07" db="EMBL/GenBank/DDBJ databases">
        <title>Evolution of pathogenesis and genome organization in the Tremellales.</title>
        <authorList>
            <person name="Cuomo C."/>
            <person name="Litvintseva A."/>
            <person name="Heitman J."/>
            <person name="Chen Y."/>
            <person name="Sun S."/>
            <person name="Springer D."/>
            <person name="Dromer F."/>
            <person name="Young S."/>
            <person name="Zeng Q."/>
            <person name="Chapman S."/>
            <person name="Gujja S."/>
            <person name="Saif S."/>
            <person name="Birren B."/>
        </authorList>
    </citation>
    <scope>NUCLEOTIDE SEQUENCE</scope>
    <source>
        <strain evidence="1">CBS 10737</strain>
    </source>
</reference>
<reference evidence="2" key="4">
    <citation type="submission" date="2024-02" db="EMBL/GenBank/DDBJ databases">
        <title>Comparative genomics of Cryptococcus and Kwoniella reveals pathogenesis evolution and contrasting modes of karyotype evolution via chromosome fusion or intercentromeric recombination.</title>
        <authorList>
            <person name="Coelho M.A."/>
            <person name="David-Palma M."/>
            <person name="Shea T."/>
            <person name="Bowers K."/>
            <person name="McGinley-Smith S."/>
            <person name="Mohammad A.W."/>
            <person name="Gnirke A."/>
            <person name="Yurkov A.M."/>
            <person name="Nowrousian M."/>
            <person name="Sun S."/>
            <person name="Cuomo C.A."/>
            <person name="Heitman J."/>
        </authorList>
    </citation>
    <scope>NUCLEOTIDE SEQUENCE</scope>
    <source>
        <strain evidence="2">CBS 10737</strain>
    </source>
</reference>
<protein>
    <submittedName>
        <fullName evidence="1">Uncharacterized protein</fullName>
    </submittedName>
</protein>
<evidence type="ECO:0000313" key="2">
    <source>
        <dbReference type="EMBL" id="WWC73644.1"/>
    </source>
</evidence>
<reference evidence="2" key="2">
    <citation type="submission" date="2013-07" db="EMBL/GenBank/DDBJ databases">
        <authorList>
            <consortium name="The Broad Institute Genome Sequencing Platform"/>
            <person name="Cuomo C."/>
            <person name="Litvintseva A."/>
            <person name="Chen Y."/>
            <person name="Heitman J."/>
            <person name="Sun S."/>
            <person name="Springer D."/>
            <person name="Dromer F."/>
            <person name="Young S.K."/>
            <person name="Zeng Q."/>
            <person name="Gargeya S."/>
            <person name="Fitzgerald M."/>
            <person name="Abouelleil A."/>
            <person name="Alvarado L."/>
            <person name="Berlin A.M."/>
            <person name="Chapman S.B."/>
            <person name="Dewar J."/>
            <person name="Goldberg J."/>
            <person name="Griggs A."/>
            <person name="Gujja S."/>
            <person name="Hansen M."/>
            <person name="Howarth C."/>
            <person name="Imamovic A."/>
            <person name="Larimer J."/>
            <person name="McCowan C."/>
            <person name="Murphy C."/>
            <person name="Pearson M."/>
            <person name="Priest M."/>
            <person name="Roberts A."/>
            <person name="Saif S."/>
            <person name="Shea T."/>
            <person name="Sykes S."/>
            <person name="Wortman J."/>
            <person name="Nusbaum C."/>
            <person name="Birren B."/>
        </authorList>
    </citation>
    <scope>NUCLEOTIDE SEQUENCE</scope>
    <source>
        <strain evidence="2">CBS 10737</strain>
    </source>
</reference>
<evidence type="ECO:0000313" key="1">
    <source>
        <dbReference type="EMBL" id="OCF48082.1"/>
    </source>
</evidence>
<name>A0A1B9HXT3_9TREE</name>
<dbReference type="AlphaFoldDB" id="A0A1B9HXT3"/>
<dbReference type="KEGG" id="kpin:30174318"/>
<dbReference type="GeneID" id="30174318"/>
<dbReference type="EMBL" id="CP144529">
    <property type="protein sequence ID" value="WWC73644.1"/>
    <property type="molecule type" value="Genomic_DNA"/>
</dbReference>
<dbReference type="RefSeq" id="XP_019009301.1">
    <property type="nucleotide sequence ID" value="XM_019157661.1"/>
</dbReference>
<keyword evidence="3" id="KW-1185">Reference proteome</keyword>
<organism evidence="1">
    <name type="scientific">Kwoniella pini CBS 10737</name>
    <dbReference type="NCBI Taxonomy" id="1296096"/>
    <lineage>
        <taxon>Eukaryota</taxon>
        <taxon>Fungi</taxon>
        <taxon>Dikarya</taxon>
        <taxon>Basidiomycota</taxon>
        <taxon>Agaricomycotina</taxon>
        <taxon>Tremellomycetes</taxon>
        <taxon>Tremellales</taxon>
        <taxon>Cryptococcaceae</taxon>
        <taxon>Kwoniella</taxon>
    </lineage>
</organism>
<gene>
    <name evidence="1" type="ORF">I206_05949</name>
    <name evidence="2" type="ORF">I206_107616</name>
</gene>
<evidence type="ECO:0000313" key="3">
    <source>
        <dbReference type="Proteomes" id="UP000094020"/>
    </source>
</evidence>
<dbReference type="Proteomes" id="UP000094020">
    <property type="component" value="Chromosome 11"/>
</dbReference>
<sequence>MGLPYDYWTAAPPAPLRPMTPRISHPFYSSPYSDTYPYPPPIQPMWGVPAIPASSNLLFTLKTKSNDGLGKGK</sequence>
<proteinExistence type="predicted"/>
<dbReference type="EMBL" id="KI894014">
    <property type="protein sequence ID" value="OCF48082.1"/>
    <property type="molecule type" value="Genomic_DNA"/>
</dbReference>
<accession>A0A1B9HXT3</accession>